<protein>
    <submittedName>
        <fullName evidence="2">SFRICE_023653</fullName>
    </submittedName>
</protein>
<proteinExistence type="predicted"/>
<feature type="region of interest" description="Disordered" evidence="1">
    <location>
        <begin position="1"/>
        <end position="59"/>
    </location>
</feature>
<evidence type="ECO:0000313" key="2">
    <source>
        <dbReference type="EMBL" id="SOQ46681.1"/>
    </source>
</evidence>
<dbReference type="AlphaFoldDB" id="A0A2H1W0R5"/>
<organism evidence="2">
    <name type="scientific">Spodoptera frugiperda</name>
    <name type="common">Fall armyworm</name>
    <dbReference type="NCBI Taxonomy" id="7108"/>
    <lineage>
        <taxon>Eukaryota</taxon>
        <taxon>Metazoa</taxon>
        <taxon>Ecdysozoa</taxon>
        <taxon>Arthropoda</taxon>
        <taxon>Hexapoda</taxon>
        <taxon>Insecta</taxon>
        <taxon>Pterygota</taxon>
        <taxon>Neoptera</taxon>
        <taxon>Endopterygota</taxon>
        <taxon>Lepidoptera</taxon>
        <taxon>Glossata</taxon>
        <taxon>Ditrysia</taxon>
        <taxon>Noctuoidea</taxon>
        <taxon>Noctuidae</taxon>
        <taxon>Amphipyrinae</taxon>
        <taxon>Spodoptera</taxon>
    </lineage>
</organism>
<sequence length="86" mass="9542">MAPKLMTKSTQSESIGCASNKGHTIGADRLRERERARDRSRSATRARKSTRSEPIGYTGEKEHAIGADQLHFNRKTVEIGSCVLEL</sequence>
<gene>
    <name evidence="2" type="ORF">SFRICE_023653</name>
</gene>
<accession>A0A2H1W0R5</accession>
<reference evidence="2" key="1">
    <citation type="submission" date="2016-07" db="EMBL/GenBank/DDBJ databases">
        <authorList>
            <person name="Bretaudeau A."/>
        </authorList>
    </citation>
    <scope>NUCLEOTIDE SEQUENCE</scope>
    <source>
        <strain evidence="2">Rice</strain>
        <tissue evidence="2">Whole body</tissue>
    </source>
</reference>
<dbReference type="EMBL" id="ODYU01005635">
    <property type="protein sequence ID" value="SOQ46681.1"/>
    <property type="molecule type" value="Genomic_DNA"/>
</dbReference>
<name>A0A2H1W0R5_SPOFR</name>
<evidence type="ECO:0000256" key="1">
    <source>
        <dbReference type="SAM" id="MobiDB-lite"/>
    </source>
</evidence>
<feature type="compositionally biased region" description="Basic and acidic residues" evidence="1">
    <location>
        <begin position="26"/>
        <end position="41"/>
    </location>
</feature>